<evidence type="ECO:0000256" key="8">
    <source>
        <dbReference type="ARBA" id="ARBA00022692"/>
    </source>
</evidence>
<evidence type="ECO:0000313" key="17">
    <source>
        <dbReference type="Proteomes" id="UP001303046"/>
    </source>
</evidence>
<keyword evidence="10" id="KW-0256">Endoplasmic reticulum</keyword>
<evidence type="ECO:0000256" key="11">
    <source>
        <dbReference type="ARBA" id="ARBA00022989"/>
    </source>
</evidence>
<reference evidence="16 17" key="1">
    <citation type="submission" date="2023-08" db="EMBL/GenBank/DDBJ databases">
        <title>A Necator americanus chromosomal reference genome.</title>
        <authorList>
            <person name="Ilik V."/>
            <person name="Petrzelkova K.J."/>
            <person name="Pardy F."/>
            <person name="Fuh T."/>
            <person name="Niatou-Singa F.S."/>
            <person name="Gouil Q."/>
            <person name="Baker L."/>
            <person name="Ritchie M.E."/>
            <person name="Jex A.R."/>
            <person name="Gazzola D."/>
            <person name="Li H."/>
            <person name="Toshio Fujiwara R."/>
            <person name="Zhan B."/>
            <person name="Aroian R.V."/>
            <person name="Pafco B."/>
            <person name="Schwarz E.M."/>
        </authorList>
    </citation>
    <scope>NUCLEOTIDE SEQUENCE [LARGE SCALE GENOMIC DNA]</scope>
    <source>
        <strain evidence="16 17">Aroian</strain>
        <tissue evidence="16">Whole animal</tissue>
    </source>
</reference>
<organism evidence="16 17">
    <name type="scientific">Necator americanus</name>
    <name type="common">Human hookworm</name>
    <dbReference type="NCBI Taxonomy" id="51031"/>
    <lineage>
        <taxon>Eukaryota</taxon>
        <taxon>Metazoa</taxon>
        <taxon>Ecdysozoa</taxon>
        <taxon>Nematoda</taxon>
        <taxon>Chromadorea</taxon>
        <taxon>Rhabditida</taxon>
        <taxon>Rhabditina</taxon>
        <taxon>Rhabditomorpha</taxon>
        <taxon>Strongyloidea</taxon>
        <taxon>Ancylostomatidae</taxon>
        <taxon>Bunostominae</taxon>
        <taxon>Necator</taxon>
    </lineage>
</organism>
<dbReference type="PANTHER" id="PTHR12317">
    <property type="entry name" value="DIACYLGLYCEROL O-ACYLTRANSFERASE"/>
    <property type="match status" value="1"/>
</dbReference>
<dbReference type="EMBL" id="JAVFWL010000001">
    <property type="protein sequence ID" value="KAK6728255.1"/>
    <property type="molecule type" value="Genomic_DNA"/>
</dbReference>
<protein>
    <recommendedName>
        <fullName evidence="5">diacylglycerol O-acyltransferase</fullName>
        <ecNumber evidence="5">2.3.1.20</ecNumber>
    </recommendedName>
</protein>
<name>A0ABR1BS78_NECAM</name>
<keyword evidence="9" id="KW-0319">Glycerol metabolism</keyword>
<evidence type="ECO:0000256" key="7">
    <source>
        <dbReference type="ARBA" id="ARBA00022679"/>
    </source>
</evidence>
<keyword evidence="14" id="KW-0012">Acyltransferase</keyword>
<evidence type="ECO:0000256" key="2">
    <source>
        <dbReference type="ARBA" id="ARBA00004771"/>
    </source>
</evidence>
<comment type="subcellular location">
    <subcellularLocation>
        <location evidence="1">Endoplasmic reticulum membrane</location>
        <topology evidence="1">Multi-pass membrane protein</topology>
    </subcellularLocation>
</comment>
<evidence type="ECO:0000256" key="15">
    <source>
        <dbReference type="SAM" id="Phobius"/>
    </source>
</evidence>
<keyword evidence="8 15" id="KW-0812">Transmembrane</keyword>
<comment type="pathway">
    <text evidence="2">Glycerolipid metabolism; triacylglycerol biosynthesis.</text>
</comment>
<dbReference type="Proteomes" id="UP001303046">
    <property type="component" value="Unassembled WGS sequence"/>
</dbReference>
<evidence type="ECO:0000256" key="5">
    <source>
        <dbReference type="ARBA" id="ARBA00013244"/>
    </source>
</evidence>
<accession>A0ABR1BS78</accession>
<dbReference type="CDD" id="cd07987">
    <property type="entry name" value="LPLAT_MGAT-like"/>
    <property type="match status" value="1"/>
</dbReference>
<evidence type="ECO:0000313" key="16">
    <source>
        <dbReference type="EMBL" id="KAK6728255.1"/>
    </source>
</evidence>
<evidence type="ECO:0000256" key="10">
    <source>
        <dbReference type="ARBA" id="ARBA00022824"/>
    </source>
</evidence>
<evidence type="ECO:0000256" key="12">
    <source>
        <dbReference type="ARBA" id="ARBA00023098"/>
    </source>
</evidence>
<evidence type="ECO:0000256" key="9">
    <source>
        <dbReference type="ARBA" id="ARBA00022798"/>
    </source>
</evidence>
<keyword evidence="7" id="KW-0808">Transferase</keyword>
<keyword evidence="13 15" id="KW-0472">Membrane</keyword>
<keyword evidence="12" id="KW-0443">Lipid metabolism</keyword>
<keyword evidence="6" id="KW-0444">Lipid biosynthesis</keyword>
<evidence type="ECO:0000256" key="14">
    <source>
        <dbReference type="ARBA" id="ARBA00023315"/>
    </source>
</evidence>
<feature type="transmembrane region" description="Helical" evidence="15">
    <location>
        <begin position="81"/>
        <end position="99"/>
    </location>
</feature>
<comment type="similarity">
    <text evidence="4">Belongs to the diacylglycerol acyltransferase family.</text>
</comment>
<evidence type="ECO:0000256" key="13">
    <source>
        <dbReference type="ARBA" id="ARBA00023136"/>
    </source>
</evidence>
<proteinExistence type="inferred from homology"/>
<keyword evidence="17" id="KW-1185">Reference proteome</keyword>
<dbReference type="Pfam" id="PF03982">
    <property type="entry name" value="DAGAT"/>
    <property type="match status" value="1"/>
</dbReference>
<evidence type="ECO:0000256" key="6">
    <source>
        <dbReference type="ARBA" id="ARBA00022516"/>
    </source>
</evidence>
<dbReference type="InterPro" id="IPR007130">
    <property type="entry name" value="DAGAT"/>
</dbReference>
<sequence length="526" mass="59765">MNNRLRTFSIPFPSKRAKSILTSPFSSLTFFPLRLVFTWDFHRVQCIAYTRISKNTNLILSMKRFLGVDFSPLVEPWDRQLTTLGVLLYFTLTLPLAIICSILPFILIFTSYWYILLVYGLWYFYDRKSPQNGGYPSKWVQSWRMNKWFADYFPVSLHKTAEFSTDQNYIIGCHPHGIIGMGFYATFASEGANKSKVFPGIQFLVCTLASNFNIMITRELLQLGGFIDCSKESIRNVLSGKKEGKAVVIVVGGAEEALDAHPSRHKLKLLSRKGFVKEAFHAGASLVPVYSFGENDIYEQAKNPKGSAVRRLQTWLKEMTGVSLPLFYGRGFFQLNFGFLPHSRPINTVVGAPIAVQQVAEPTNDEVDRVHKQYCDALTELFDRHKTQFGSDEGDDSEALGVIKFVNNLGCYLNLTIDKLQSLGNHELKKSCQELQRYGVGTYDVKHVQAHWEAIFMKLNKLESDNGTKSNLMADNNDEVKNFHEYVEEYGDYRIELAGAVTTLEQSDTNEGLILEAFENEELPTK</sequence>
<comment type="pathway">
    <text evidence="3">Lipid metabolism.</text>
</comment>
<evidence type="ECO:0000256" key="1">
    <source>
        <dbReference type="ARBA" id="ARBA00004477"/>
    </source>
</evidence>
<keyword evidence="11 15" id="KW-1133">Transmembrane helix</keyword>
<dbReference type="PANTHER" id="PTHR12317:SF0">
    <property type="entry name" value="ACYLTRANSFERASE"/>
    <property type="match status" value="1"/>
</dbReference>
<evidence type="ECO:0000256" key="3">
    <source>
        <dbReference type="ARBA" id="ARBA00005189"/>
    </source>
</evidence>
<evidence type="ECO:0000256" key="4">
    <source>
        <dbReference type="ARBA" id="ARBA00005420"/>
    </source>
</evidence>
<comment type="caution">
    <text evidence="16">The sequence shown here is derived from an EMBL/GenBank/DDBJ whole genome shotgun (WGS) entry which is preliminary data.</text>
</comment>
<gene>
    <name evidence="16" type="primary">Necator_chrI.g1849</name>
    <name evidence="16" type="ORF">RB195_005723</name>
</gene>
<dbReference type="EC" id="2.3.1.20" evidence="5"/>